<dbReference type="PROSITE" id="PS51417">
    <property type="entry name" value="ARF"/>
    <property type="match status" value="1"/>
</dbReference>
<evidence type="ECO:0000256" key="3">
    <source>
        <dbReference type="PIRSR" id="PIRSR606689-1"/>
    </source>
</evidence>
<dbReference type="PANTHER" id="PTHR46688">
    <property type="entry name" value="ADP-RIBOSYLATION FACTOR-LIKE PROTEIN 16"/>
    <property type="match status" value="1"/>
</dbReference>
<feature type="binding site" evidence="3">
    <location>
        <begin position="5"/>
        <end position="12"/>
    </location>
    <ligand>
        <name>GTP</name>
        <dbReference type="ChEBI" id="CHEBI:37565"/>
    </ligand>
</feature>
<evidence type="ECO:0000313" key="6">
    <source>
        <dbReference type="Proteomes" id="UP000327044"/>
    </source>
</evidence>
<keyword evidence="4" id="KW-0460">Magnesium</keyword>
<name>A0A5N4B7H6_PHOPY</name>
<feature type="binding site" evidence="3">
    <location>
        <position position="55"/>
    </location>
    <ligand>
        <name>GTP</name>
        <dbReference type="ChEBI" id="CHEBI:37565"/>
    </ligand>
</feature>
<dbReference type="SMART" id="SM00177">
    <property type="entry name" value="ARF"/>
    <property type="match status" value="1"/>
</dbReference>
<dbReference type="GO" id="GO:0003924">
    <property type="term" value="F:GTPase activity"/>
    <property type="evidence" value="ECO:0007669"/>
    <property type="project" value="InterPro"/>
</dbReference>
<evidence type="ECO:0000313" key="5">
    <source>
        <dbReference type="EMBL" id="KAB0805559.1"/>
    </source>
</evidence>
<dbReference type="Proteomes" id="UP000327044">
    <property type="component" value="Unassembled WGS sequence"/>
</dbReference>
<feature type="binding site" evidence="4">
    <location>
        <position position="12"/>
    </location>
    <ligand>
        <name>Mg(2+)</name>
        <dbReference type="ChEBI" id="CHEBI:18420"/>
    </ligand>
</feature>
<dbReference type="OrthoDB" id="365445at2759"/>
<dbReference type="EMBL" id="VVIM01000001">
    <property type="protein sequence ID" value="KAB0805559.1"/>
    <property type="molecule type" value="Genomic_DNA"/>
</dbReference>
<dbReference type="InterPro" id="IPR027417">
    <property type="entry name" value="P-loop_NTPase"/>
</dbReference>
<dbReference type="GO" id="GO:0005525">
    <property type="term" value="F:GTP binding"/>
    <property type="evidence" value="ECO:0007669"/>
    <property type="project" value="UniProtKB-KW"/>
</dbReference>
<proteinExistence type="predicted"/>
<keyword evidence="4" id="KW-0479">Metal-binding</keyword>
<dbReference type="SUPFAM" id="SSF52540">
    <property type="entry name" value="P-loop containing nucleoside triphosphate hydrolases"/>
    <property type="match status" value="1"/>
</dbReference>
<evidence type="ECO:0000256" key="2">
    <source>
        <dbReference type="ARBA" id="ARBA00023134"/>
    </source>
</evidence>
<sequence length="163" mass="18164">MLCLGPVGSGKTLLLKKLQHSENVDCTSSSVPTVGTNICTIKRQNFTMTIRELGGTIAPLWKQYFNGVLKVMYVVDASNLCQISAAGVLFYEVLANPLLKDAKFLLVLSKMDVSYRQMRNEALLMLQVSKLQHEVQQNIQIVEASAISGVGCNEIYEWLMKMF</sequence>
<keyword evidence="6" id="KW-1185">Reference proteome</keyword>
<protein>
    <recommendedName>
        <fullName evidence="7">ADP-ribosylation factor-like protein 16</fullName>
    </recommendedName>
</protein>
<feature type="binding site" evidence="4">
    <location>
        <position position="33"/>
    </location>
    <ligand>
        <name>Mg(2+)</name>
        <dbReference type="ChEBI" id="CHEBI:18420"/>
    </ligand>
</feature>
<gene>
    <name evidence="5" type="ORF">PPYR_02529</name>
</gene>
<keyword evidence="1 3" id="KW-0547">Nucleotide-binding</keyword>
<keyword evidence="2 3" id="KW-0342">GTP-binding</keyword>
<dbReference type="PANTHER" id="PTHR46688:SF1">
    <property type="entry name" value="ADP-RIBOSYLATION FACTOR-LIKE PROTEIN 16"/>
    <property type="match status" value="1"/>
</dbReference>
<dbReference type="InterPro" id="IPR006689">
    <property type="entry name" value="Small_GTPase_ARF/SAR"/>
</dbReference>
<dbReference type="InParanoid" id="A0A5N4B7H6"/>
<evidence type="ECO:0000256" key="1">
    <source>
        <dbReference type="ARBA" id="ARBA00022741"/>
    </source>
</evidence>
<dbReference type="Pfam" id="PF00025">
    <property type="entry name" value="Arf"/>
    <property type="match status" value="1"/>
</dbReference>
<dbReference type="FunCoup" id="A0A5N4B7H6">
    <property type="interactions" value="77"/>
</dbReference>
<reference evidence="5 6" key="1">
    <citation type="journal article" date="2018" name="Elife">
        <title>Firefly genomes illuminate parallel origins of bioluminescence in beetles.</title>
        <authorList>
            <person name="Fallon T.R."/>
            <person name="Lower S.E."/>
            <person name="Chang C.H."/>
            <person name="Bessho-Uehara M."/>
            <person name="Martin G.J."/>
            <person name="Bewick A.J."/>
            <person name="Behringer M."/>
            <person name="Debat H.J."/>
            <person name="Wong I."/>
            <person name="Day J.C."/>
            <person name="Suvorov A."/>
            <person name="Silva C.J."/>
            <person name="Stanger-Hall K.F."/>
            <person name="Hall D.W."/>
            <person name="Schmitz R.J."/>
            <person name="Nelson D.R."/>
            <person name="Lewis S.M."/>
            <person name="Shigenobu S."/>
            <person name="Bybee S.M."/>
            <person name="Larracuente A.M."/>
            <person name="Oba Y."/>
            <person name="Weng J.K."/>
        </authorList>
    </citation>
    <scope>NUCLEOTIDE SEQUENCE [LARGE SCALE GENOMIC DNA]</scope>
    <source>
        <strain evidence="5">1611_PpyrPB1</strain>
        <tissue evidence="5">Whole body</tissue>
    </source>
</reference>
<organism evidence="5 6">
    <name type="scientific">Photinus pyralis</name>
    <name type="common">Common eastern firefly</name>
    <name type="synonym">Lampyris pyralis</name>
    <dbReference type="NCBI Taxonomy" id="7054"/>
    <lineage>
        <taxon>Eukaryota</taxon>
        <taxon>Metazoa</taxon>
        <taxon>Ecdysozoa</taxon>
        <taxon>Arthropoda</taxon>
        <taxon>Hexapoda</taxon>
        <taxon>Insecta</taxon>
        <taxon>Pterygota</taxon>
        <taxon>Neoptera</taxon>
        <taxon>Endopterygota</taxon>
        <taxon>Coleoptera</taxon>
        <taxon>Polyphaga</taxon>
        <taxon>Elateriformia</taxon>
        <taxon>Elateroidea</taxon>
        <taxon>Lampyridae</taxon>
        <taxon>Lampyrinae</taxon>
        <taxon>Photinus</taxon>
    </lineage>
</organism>
<accession>A0A5N4B7H6</accession>
<dbReference type="AlphaFoldDB" id="A0A5N4B7H6"/>
<comment type="caution">
    <text evidence="5">The sequence shown here is derived from an EMBL/GenBank/DDBJ whole genome shotgun (WGS) entry which is preliminary data.</text>
</comment>
<dbReference type="GO" id="GO:0046872">
    <property type="term" value="F:metal ion binding"/>
    <property type="evidence" value="ECO:0007669"/>
    <property type="project" value="UniProtKB-KW"/>
</dbReference>
<dbReference type="Gene3D" id="3.40.50.300">
    <property type="entry name" value="P-loop containing nucleotide triphosphate hydrolases"/>
    <property type="match status" value="1"/>
</dbReference>
<evidence type="ECO:0008006" key="7">
    <source>
        <dbReference type="Google" id="ProtNLM"/>
    </source>
</evidence>
<evidence type="ECO:0000256" key="4">
    <source>
        <dbReference type="PIRSR" id="PIRSR606689-2"/>
    </source>
</evidence>